<accession>A0ABW9XP11</accession>
<name>A0ABW9XP11_9BACL</name>
<dbReference type="Proteomes" id="UP000665561">
    <property type="component" value="Unassembled WGS sequence"/>
</dbReference>
<dbReference type="InterPro" id="IPR013783">
    <property type="entry name" value="Ig-like_fold"/>
</dbReference>
<evidence type="ECO:0000313" key="2">
    <source>
        <dbReference type="Proteomes" id="UP000665561"/>
    </source>
</evidence>
<gene>
    <name evidence="1" type="ORF">GT019_10780</name>
</gene>
<organism evidence="1 2">
    <name type="scientific">Paenibacillus glycinis</name>
    <dbReference type="NCBI Taxonomy" id="2697035"/>
    <lineage>
        <taxon>Bacteria</taxon>
        <taxon>Bacillati</taxon>
        <taxon>Bacillota</taxon>
        <taxon>Bacilli</taxon>
        <taxon>Bacillales</taxon>
        <taxon>Paenibacillaceae</taxon>
        <taxon>Paenibacillus</taxon>
    </lineage>
</organism>
<dbReference type="Gene3D" id="2.60.40.10">
    <property type="entry name" value="Immunoglobulins"/>
    <property type="match status" value="1"/>
</dbReference>
<sequence length="128" mass="13486">MLPVSLSDSVQSGSATITLPDSGSDTVTDFHVNGLQASTKYTIYLVGSDGSVLSQVASRTFTTVEGAPVSRQPTLTIQSDGTFRQLNGGSIAVRFTARARGFPRLRAGEIDGRASLFAKSNQGAYGRR</sequence>
<dbReference type="RefSeq" id="WP_161743160.1">
    <property type="nucleotide sequence ID" value="NZ_JAAAMV010000006.1"/>
</dbReference>
<protein>
    <recommendedName>
        <fullName evidence="3">Fibronectin type-III domain-containing protein</fullName>
    </recommendedName>
</protein>
<keyword evidence="2" id="KW-1185">Reference proteome</keyword>
<comment type="caution">
    <text evidence="1">The sequence shown here is derived from an EMBL/GenBank/DDBJ whole genome shotgun (WGS) entry which is preliminary data.</text>
</comment>
<evidence type="ECO:0000313" key="1">
    <source>
        <dbReference type="EMBL" id="NBD24354.1"/>
    </source>
</evidence>
<proteinExistence type="predicted"/>
<dbReference type="EMBL" id="JAAAMV010000006">
    <property type="protein sequence ID" value="NBD24354.1"/>
    <property type="molecule type" value="Genomic_DNA"/>
</dbReference>
<evidence type="ECO:0008006" key="3">
    <source>
        <dbReference type="Google" id="ProtNLM"/>
    </source>
</evidence>
<reference evidence="1 2" key="1">
    <citation type="submission" date="2020-01" db="EMBL/GenBank/DDBJ databases">
        <title>Paenibacillus soybeanensis sp. nov. isolated from the nodules of soybean (Glycine max(L.) Merr).</title>
        <authorList>
            <person name="Wang H."/>
        </authorList>
    </citation>
    <scope>NUCLEOTIDE SEQUENCE [LARGE SCALE GENOMIC DNA]</scope>
    <source>
        <strain evidence="1 2">T1</strain>
    </source>
</reference>